<gene>
    <name evidence="1" type="ORF">FAZ21_10855</name>
</gene>
<reference evidence="1 2" key="1">
    <citation type="submission" date="2019-04" db="EMBL/GenBank/DDBJ databases">
        <title>Chitiniphilus eburnea sp. nov., a novel chitinolytic bacterium isolated from aquaculture sludge.</title>
        <authorList>
            <person name="Sheng M."/>
        </authorList>
    </citation>
    <scope>NUCLEOTIDE SEQUENCE [LARGE SCALE GENOMIC DNA]</scope>
    <source>
        <strain evidence="1 2">HX-2-15</strain>
    </source>
</reference>
<proteinExistence type="predicted"/>
<dbReference type="PANTHER" id="PTHR30164:SF2">
    <property type="entry name" value="PROTEIN MTFA"/>
    <property type="match status" value="1"/>
</dbReference>
<dbReference type="InterPro" id="IPR024079">
    <property type="entry name" value="MetalloPept_cat_dom_sf"/>
</dbReference>
<dbReference type="EMBL" id="SUMF01000010">
    <property type="protein sequence ID" value="TJZ73352.1"/>
    <property type="molecule type" value="Genomic_DNA"/>
</dbReference>
<dbReference type="GO" id="GO:0005829">
    <property type="term" value="C:cytosol"/>
    <property type="evidence" value="ECO:0007669"/>
    <property type="project" value="TreeGrafter"/>
</dbReference>
<evidence type="ECO:0000313" key="1">
    <source>
        <dbReference type="EMBL" id="TJZ73352.1"/>
    </source>
</evidence>
<name>A0A4U0Q080_9NEIS</name>
<dbReference type="FunFam" id="3.40.390.10:FF:000012">
    <property type="entry name" value="Protein MtfA"/>
    <property type="match status" value="1"/>
</dbReference>
<dbReference type="AlphaFoldDB" id="A0A4U0Q080"/>
<organism evidence="1 2">
    <name type="scientific">Chitiniphilus eburneus</name>
    <dbReference type="NCBI Taxonomy" id="2571148"/>
    <lineage>
        <taxon>Bacteria</taxon>
        <taxon>Pseudomonadati</taxon>
        <taxon>Pseudomonadota</taxon>
        <taxon>Betaproteobacteria</taxon>
        <taxon>Neisseriales</taxon>
        <taxon>Chitinibacteraceae</taxon>
        <taxon>Chitiniphilus</taxon>
    </lineage>
</organism>
<dbReference type="InterPro" id="IPR042252">
    <property type="entry name" value="MtfA_N"/>
</dbReference>
<keyword evidence="2" id="KW-1185">Reference proteome</keyword>
<dbReference type="Gene3D" id="1.10.472.150">
    <property type="entry name" value="Glucose-regulated metallo-peptidase M90, N-terminal domain"/>
    <property type="match status" value="1"/>
</dbReference>
<dbReference type="PANTHER" id="PTHR30164">
    <property type="entry name" value="MTFA PEPTIDASE"/>
    <property type="match status" value="1"/>
</dbReference>
<dbReference type="Proteomes" id="UP000310016">
    <property type="component" value="Unassembled WGS sequence"/>
</dbReference>
<dbReference type="SUPFAM" id="SSF55486">
    <property type="entry name" value="Metalloproteases ('zincins'), catalytic domain"/>
    <property type="match status" value="1"/>
</dbReference>
<sequence length="283" mass="32190">MFGFLRARRRDKHLAANPIPDALWREAERLPLFIGLNDDERKRLREQAAWFLHEKTITPLQGLEIDDQAKVILAAQAALPILNLGFDAYDDWHEVVLYPAQFVSRDRYTDPIGVVHEGEQILAGQARPEGPILLSWLDVSESAWLDGWNVVIHELAHKLDMRDSAGHANGRPPLHKGMDASAWKRAFSDAFDHLNRLANSGQYSPIDLYAAETPAECFAVLSEYFFETPHAVADHYPAVYEQLKQFYKQDPLARLPRVRYRPAYEPVDFGPVWPTPAPLGFDA</sequence>
<accession>A0A4U0Q080</accession>
<protein>
    <submittedName>
        <fullName evidence="1">Zinc-dependent peptidase</fullName>
    </submittedName>
</protein>
<dbReference type="InterPro" id="IPR010384">
    <property type="entry name" value="MtfA_fam"/>
</dbReference>
<dbReference type="Gene3D" id="3.40.390.10">
    <property type="entry name" value="Collagenase (Catalytic Domain)"/>
    <property type="match status" value="1"/>
</dbReference>
<dbReference type="GO" id="GO:0004177">
    <property type="term" value="F:aminopeptidase activity"/>
    <property type="evidence" value="ECO:0007669"/>
    <property type="project" value="TreeGrafter"/>
</dbReference>
<dbReference type="Pfam" id="PF06167">
    <property type="entry name" value="Peptidase_M90"/>
    <property type="match status" value="1"/>
</dbReference>
<evidence type="ECO:0000313" key="2">
    <source>
        <dbReference type="Proteomes" id="UP000310016"/>
    </source>
</evidence>
<comment type="caution">
    <text evidence="1">The sequence shown here is derived from an EMBL/GenBank/DDBJ whole genome shotgun (WGS) entry which is preliminary data.</text>
</comment>
<dbReference type="CDD" id="cd20169">
    <property type="entry name" value="Peptidase_M90_mtfA"/>
    <property type="match status" value="1"/>
</dbReference>
<dbReference type="GO" id="GO:0008237">
    <property type="term" value="F:metallopeptidase activity"/>
    <property type="evidence" value="ECO:0007669"/>
    <property type="project" value="InterPro"/>
</dbReference>
<dbReference type="RefSeq" id="WP_136773467.1">
    <property type="nucleotide sequence ID" value="NZ_CP156074.1"/>
</dbReference>
<dbReference type="OrthoDB" id="9786424at2"/>